<proteinExistence type="predicted"/>
<reference evidence="1 2" key="1">
    <citation type="submission" date="2020-04" db="EMBL/GenBank/DDBJ databases">
        <title>Luteolibacter sp. G-1-1-1 isolated from soil.</title>
        <authorList>
            <person name="Dahal R.H."/>
        </authorList>
    </citation>
    <scope>NUCLEOTIDE SEQUENCE [LARGE SCALE GENOMIC DNA]</scope>
    <source>
        <strain evidence="1 2">G-1-1-1</strain>
    </source>
</reference>
<dbReference type="Proteomes" id="UP000501812">
    <property type="component" value="Chromosome"/>
</dbReference>
<evidence type="ECO:0000313" key="1">
    <source>
        <dbReference type="EMBL" id="QJE96192.1"/>
    </source>
</evidence>
<dbReference type="RefSeq" id="WP_169454593.1">
    <property type="nucleotide sequence ID" value="NZ_CP051774.1"/>
</dbReference>
<keyword evidence="2" id="KW-1185">Reference proteome</keyword>
<name>A0A858RHA3_9BACT</name>
<dbReference type="KEGG" id="luo:HHL09_10475"/>
<evidence type="ECO:0000313" key="2">
    <source>
        <dbReference type="Proteomes" id="UP000501812"/>
    </source>
</evidence>
<protein>
    <submittedName>
        <fullName evidence="1">Uncharacterized protein</fullName>
    </submittedName>
</protein>
<organism evidence="1 2">
    <name type="scientific">Luteolibacter luteus</name>
    <dbReference type="NCBI Taxonomy" id="2728835"/>
    <lineage>
        <taxon>Bacteria</taxon>
        <taxon>Pseudomonadati</taxon>
        <taxon>Verrucomicrobiota</taxon>
        <taxon>Verrucomicrobiia</taxon>
        <taxon>Verrucomicrobiales</taxon>
        <taxon>Verrucomicrobiaceae</taxon>
        <taxon>Luteolibacter</taxon>
    </lineage>
</organism>
<dbReference type="EMBL" id="CP051774">
    <property type="protein sequence ID" value="QJE96192.1"/>
    <property type="molecule type" value="Genomic_DNA"/>
</dbReference>
<accession>A0A858RHA3</accession>
<dbReference type="AlphaFoldDB" id="A0A858RHA3"/>
<sequence>MSRSRDRIEAPTRGEMLEEMARLSMTAEDRAWLKRSLLDDWRSEDPLGFLEALDDQPWPGRDHHMDELFAELARRDPESLIRYARRTGNSDAWNQLAESGDPRQIMALLLNDPAVPKRVMGHVVSTAMAKDPDFYRGLTFLSNSVHWKDAFAGAASALLSRERVSEYSAWLHDLGESVPAKEAGEAFASLHDDYPGRTEKIADLPDAVRLPAAQFMVAGLRENASDSEMMKVLETLNREDWWGWKEGDSEWEAALERAIGTDFLGMRPIIGRDLVLTVEMQVAGDPDGQPKMSWAEWALRFPDEGAGRLLRDLGARRWVFDLGNNWESEIPKLPDAALRDTAYAEQALFTMDGGENEDAWGAILDKIEDESFRESARARIEGERKRWAKEE</sequence>
<gene>
    <name evidence="1" type="ORF">HHL09_10475</name>
</gene>